<sequence length="275" mass="29739">MSDGHLDLVLRVLDHQIVGPRRELVGKVDDLELSWTADAFVVTGLVVGPGGLSQRLPGRLGAWVGAVWRRLSTGSEPQPVVVPTTQVTDLGSPVELTEAAVEALQRSFGLERWLRRYVVGRIPGAKGGDHDEALDSGDGPATPTMSRADLTEPPVRPPAPGAQWLSALLGAPVLDEDGHRLGDLIELHTGIGNERWTLTHLQVTHSPLGTELGYHADPHQGPALLRRAFRHLQRHDVLVPVGEITEIRTEPARVVVTRSGARRHPHHDATAPRPG</sequence>
<keyword evidence="3" id="KW-1185">Reference proteome</keyword>
<feature type="region of interest" description="Disordered" evidence="1">
    <location>
        <begin position="125"/>
        <end position="147"/>
    </location>
</feature>
<evidence type="ECO:0000313" key="2">
    <source>
        <dbReference type="EMBL" id="MDC5697020.1"/>
    </source>
</evidence>
<name>A0ABT5GGJ4_9MICO</name>
<gene>
    <name evidence="2" type="ORF">OO014_07090</name>
</gene>
<protein>
    <recommendedName>
        <fullName evidence="4">PRC-barrel domain-containing protein</fullName>
    </recommendedName>
</protein>
<proteinExistence type="predicted"/>
<dbReference type="RefSeq" id="WP_272461594.1">
    <property type="nucleotide sequence ID" value="NZ_JAPFQL010000023.1"/>
</dbReference>
<dbReference type="Proteomes" id="UP001150259">
    <property type="component" value="Unassembled WGS sequence"/>
</dbReference>
<organism evidence="2 3">
    <name type="scientific">Intrasporangium calvum</name>
    <dbReference type="NCBI Taxonomy" id="53358"/>
    <lineage>
        <taxon>Bacteria</taxon>
        <taxon>Bacillati</taxon>
        <taxon>Actinomycetota</taxon>
        <taxon>Actinomycetes</taxon>
        <taxon>Micrococcales</taxon>
        <taxon>Intrasporangiaceae</taxon>
        <taxon>Intrasporangium</taxon>
    </lineage>
</organism>
<reference evidence="2 3" key="1">
    <citation type="submission" date="2022-11" db="EMBL/GenBank/DDBJ databases">
        <title>Anaerobic phenanthrene biodegradation by a DNRA strain PheN6.</title>
        <authorList>
            <person name="Zhang Z."/>
        </authorList>
    </citation>
    <scope>NUCLEOTIDE SEQUENCE [LARGE SCALE GENOMIC DNA]</scope>
    <source>
        <strain evidence="2 3">PheN6</strain>
    </source>
</reference>
<evidence type="ECO:0000313" key="3">
    <source>
        <dbReference type="Proteomes" id="UP001150259"/>
    </source>
</evidence>
<evidence type="ECO:0000256" key="1">
    <source>
        <dbReference type="SAM" id="MobiDB-lite"/>
    </source>
</evidence>
<comment type="caution">
    <text evidence="2">The sequence shown here is derived from an EMBL/GenBank/DDBJ whole genome shotgun (WGS) entry which is preliminary data.</text>
</comment>
<accession>A0ABT5GGJ4</accession>
<dbReference type="EMBL" id="JAPFQL010000023">
    <property type="protein sequence ID" value="MDC5697020.1"/>
    <property type="molecule type" value="Genomic_DNA"/>
</dbReference>
<evidence type="ECO:0008006" key="4">
    <source>
        <dbReference type="Google" id="ProtNLM"/>
    </source>
</evidence>